<proteinExistence type="inferred from homology"/>
<dbReference type="PROSITE" id="PS51318">
    <property type="entry name" value="TAT"/>
    <property type="match status" value="1"/>
</dbReference>
<dbReference type="Proteomes" id="UP000782610">
    <property type="component" value="Unassembled WGS sequence"/>
</dbReference>
<dbReference type="PANTHER" id="PTHR43649:SF33">
    <property type="entry name" value="POLYGALACTURONAN_RHAMNOGALACTURONAN-BINDING PROTEIN YTCQ"/>
    <property type="match status" value="1"/>
</dbReference>
<name>A0A933NY57_9HYPH</name>
<evidence type="ECO:0000256" key="1">
    <source>
        <dbReference type="ARBA" id="ARBA00004418"/>
    </source>
</evidence>
<organism evidence="9 10">
    <name type="scientific">Devosia nanyangense</name>
    <dbReference type="NCBI Taxonomy" id="1228055"/>
    <lineage>
        <taxon>Bacteria</taxon>
        <taxon>Pseudomonadati</taxon>
        <taxon>Pseudomonadota</taxon>
        <taxon>Alphaproteobacteria</taxon>
        <taxon>Hyphomicrobiales</taxon>
        <taxon>Devosiaceae</taxon>
        <taxon>Devosia</taxon>
    </lineage>
</organism>
<dbReference type="InterPro" id="IPR050490">
    <property type="entry name" value="Bact_solute-bd_prot1"/>
</dbReference>
<dbReference type="Gene3D" id="3.40.190.10">
    <property type="entry name" value="Periplasmic binding protein-like II"/>
    <property type="match status" value="1"/>
</dbReference>
<keyword evidence="7" id="KW-0564">Palmitate</keyword>
<dbReference type="InterPro" id="IPR006311">
    <property type="entry name" value="TAT_signal"/>
</dbReference>
<dbReference type="GO" id="GO:0042597">
    <property type="term" value="C:periplasmic space"/>
    <property type="evidence" value="ECO:0007669"/>
    <property type="project" value="UniProtKB-SubCell"/>
</dbReference>
<keyword evidence="8" id="KW-0449">Lipoprotein</keyword>
<dbReference type="AlphaFoldDB" id="A0A933NY57"/>
<evidence type="ECO:0000256" key="7">
    <source>
        <dbReference type="ARBA" id="ARBA00023139"/>
    </source>
</evidence>
<comment type="caution">
    <text evidence="9">The sequence shown here is derived from an EMBL/GenBank/DDBJ whole genome shotgun (WGS) entry which is preliminary data.</text>
</comment>
<keyword evidence="6" id="KW-0472">Membrane</keyword>
<evidence type="ECO:0000256" key="3">
    <source>
        <dbReference type="ARBA" id="ARBA00022475"/>
    </source>
</evidence>
<reference evidence="9" key="1">
    <citation type="submission" date="2020-07" db="EMBL/GenBank/DDBJ databases">
        <title>Huge and variable diversity of episymbiotic CPR bacteria and DPANN archaea in groundwater ecosystems.</title>
        <authorList>
            <person name="He C.Y."/>
            <person name="Keren R."/>
            <person name="Whittaker M."/>
            <person name="Farag I.F."/>
            <person name="Doudna J."/>
            <person name="Cate J.H.D."/>
            <person name="Banfield J.F."/>
        </authorList>
    </citation>
    <scope>NUCLEOTIDE SEQUENCE</scope>
    <source>
        <strain evidence="9">NC_groundwater_1586_Pr3_B-0.1um_66_15</strain>
    </source>
</reference>
<evidence type="ECO:0000313" key="10">
    <source>
        <dbReference type="Proteomes" id="UP000782610"/>
    </source>
</evidence>
<dbReference type="EMBL" id="JACRAF010000025">
    <property type="protein sequence ID" value="MBI4921920.1"/>
    <property type="molecule type" value="Genomic_DNA"/>
</dbReference>
<comment type="subcellular location">
    <subcellularLocation>
        <location evidence="1">Periplasm</location>
    </subcellularLocation>
</comment>
<accession>A0A933NY57</accession>
<keyword evidence="3" id="KW-1003">Cell membrane</keyword>
<keyword evidence="4" id="KW-0732">Signal</keyword>
<evidence type="ECO:0000256" key="6">
    <source>
        <dbReference type="ARBA" id="ARBA00023136"/>
    </source>
</evidence>
<sequence>MTDNKISRRGVLRGSAATGAGLLLAGSGIPILAEDKPPVLDLPLGAAGKLTVIHRTEYFEEAQNMFRDSVAAFAKAKNVELDVSTTNAESFGDFLGKMTAAVKAGNPPDFAYTSNVNISQMNALDIVEDVTDVVDEAIKRYGSIMPGINAEINGRFDGKWKSIPYLGSTTAFLFRGDKLKEKGIDPATLKDLSSRREAALAISGPDFYGWGLTPNQSGDGYGFLNAVVLAFGGHYTDETGLIVQYNSPETVAAYEWLAETYDRNGKYAAMLPPGVESWNDLGNNEAWLAGSIGYTLNAFSVYANSKRSKNPVFPVTTLLRAPTANNGDSRDGGFVGGWLTIFKNAANVDLAKQLALEMIDPKNFTPMSALAGGLFMPAYENLWTKELIGADPNYAIIKEQVSVPNPFLGETWPAKPAPQFGAIRAQGLLEQSVGNVIAKRMTPAEAVKDAHDKIVQLFEEGGIMQP</sequence>
<dbReference type="SUPFAM" id="SSF53850">
    <property type="entry name" value="Periplasmic binding protein-like II"/>
    <property type="match status" value="1"/>
</dbReference>
<comment type="similarity">
    <text evidence="2">Belongs to the bacterial solute-binding protein 1 family.</text>
</comment>
<evidence type="ECO:0000256" key="4">
    <source>
        <dbReference type="ARBA" id="ARBA00022729"/>
    </source>
</evidence>
<evidence type="ECO:0000256" key="2">
    <source>
        <dbReference type="ARBA" id="ARBA00008520"/>
    </source>
</evidence>
<evidence type="ECO:0000256" key="8">
    <source>
        <dbReference type="ARBA" id="ARBA00023288"/>
    </source>
</evidence>
<dbReference type="InterPro" id="IPR006059">
    <property type="entry name" value="SBP"/>
</dbReference>
<dbReference type="Pfam" id="PF01547">
    <property type="entry name" value="SBP_bac_1"/>
    <property type="match status" value="1"/>
</dbReference>
<protein>
    <submittedName>
        <fullName evidence="9">Extracellular solute-binding protein</fullName>
    </submittedName>
</protein>
<keyword evidence="5" id="KW-0574">Periplasm</keyword>
<gene>
    <name evidence="9" type="ORF">HY834_09245</name>
</gene>
<dbReference type="PANTHER" id="PTHR43649">
    <property type="entry name" value="ARABINOSE-BINDING PROTEIN-RELATED"/>
    <property type="match status" value="1"/>
</dbReference>
<evidence type="ECO:0000256" key="5">
    <source>
        <dbReference type="ARBA" id="ARBA00022764"/>
    </source>
</evidence>
<evidence type="ECO:0000313" key="9">
    <source>
        <dbReference type="EMBL" id="MBI4921920.1"/>
    </source>
</evidence>